<feature type="compositionally biased region" description="Low complexity" evidence="3">
    <location>
        <begin position="93"/>
        <end position="102"/>
    </location>
</feature>
<evidence type="ECO:0000313" key="6">
    <source>
        <dbReference type="Proteomes" id="UP000188318"/>
    </source>
</evidence>
<feature type="domain" description="HMG box" evidence="4">
    <location>
        <begin position="146"/>
        <end position="214"/>
    </location>
</feature>
<dbReference type="PANTHER" id="PTHR48112">
    <property type="entry name" value="HIGH MOBILITY GROUP PROTEIN DSP1"/>
    <property type="match status" value="1"/>
</dbReference>
<dbReference type="CDD" id="cd00084">
    <property type="entry name" value="HMG-box_SF"/>
    <property type="match status" value="1"/>
</dbReference>
<dbReference type="PANTHER" id="PTHR48112:SF22">
    <property type="entry name" value="MITOCHONDRIAL TRANSCRIPTION FACTOR A, ISOFORM B"/>
    <property type="match status" value="1"/>
</dbReference>
<dbReference type="InterPro" id="IPR009071">
    <property type="entry name" value="HMG_box_dom"/>
</dbReference>
<dbReference type="OrthoDB" id="1919336at2759"/>
<dbReference type="OMA" id="WVKSHTP"/>
<dbReference type="SMART" id="SM00398">
    <property type="entry name" value="HMG"/>
    <property type="match status" value="2"/>
</dbReference>
<name>A0A1R3S2X7_ASPC5</name>
<dbReference type="InterPro" id="IPR036910">
    <property type="entry name" value="HMG_box_dom_sf"/>
</dbReference>
<evidence type="ECO:0000256" key="1">
    <source>
        <dbReference type="ARBA" id="ARBA00023125"/>
    </source>
</evidence>
<dbReference type="Pfam" id="PF00505">
    <property type="entry name" value="HMG_box"/>
    <property type="match status" value="1"/>
</dbReference>
<keyword evidence="1 2" id="KW-0238">DNA-binding</keyword>
<keyword evidence="6" id="KW-1185">Reference proteome</keyword>
<dbReference type="Proteomes" id="UP000188318">
    <property type="component" value="Unassembled WGS sequence"/>
</dbReference>
<accession>A0A1R3S2X7</accession>
<dbReference type="Gene3D" id="1.10.30.10">
    <property type="entry name" value="High mobility group box domain"/>
    <property type="match status" value="2"/>
</dbReference>
<protein>
    <recommendedName>
        <fullName evidence="4">HMG box domain-containing protein</fullName>
    </recommendedName>
</protein>
<dbReference type="PROSITE" id="PS50118">
    <property type="entry name" value="HMG_BOX_2"/>
    <property type="match status" value="2"/>
</dbReference>
<dbReference type="AlphaFoldDB" id="A0A1R3S2X7"/>
<keyword evidence="2" id="KW-0539">Nucleus</keyword>
<feature type="region of interest" description="Disordered" evidence="3">
    <location>
        <begin position="71"/>
        <end position="118"/>
    </location>
</feature>
<evidence type="ECO:0000256" key="2">
    <source>
        <dbReference type="PROSITE-ProRule" id="PRU00267"/>
    </source>
</evidence>
<dbReference type="SUPFAM" id="SSF47095">
    <property type="entry name" value="HMG-box"/>
    <property type="match status" value="2"/>
</dbReference>
<dbReference type="Pfam" id="PF09011">
    <property type="entry name" value="HMG_box_2"/>
    <property type="match status" value="1"/>
</dbReference>
<dbReference type="STRING" id="602072.A0A1R3S2X7"/>
<proteinExistence type="predicted"/>
<feature type="DNA-binding region" description="HMG box" evidence="2">
    <location>
        <begin position="249"/>
        <end position="315"/>
    </location>
</feature>
<organism evidence="5 6">
    <name type="scientific">Aspergillus carbonarius (strain ITEM 5010)</name>
    <dbReference type="NCBI Taxonomy" id="602072"/>
    <lineage>
        <taxon>Eukaryota</taxon>
        <taxon>Fungi</taxon>
        <taxon>Dikarya</taxon>
        <taxon>Ascomycota</taxon>
        <taxon>Pezizomycotina</taxon>
        <taxon>Eurotiomycetes</taxon>
        <taxon>Eurotiomycetidae</taxon>
        <taxon>Eurotiales</taxon>
        <taxon>Aspergillaceae</taxon>
        <taxon>Aspergillus</taxon>
        <taxon>Aspergillus subgen. Circumdati</taxon>
    </lineage>
</organism>
<reference evidence="6" key="1">
    <citation type="journal article" date="2017" name="Genome Biol.">
        <title>Comparative genomics reveals high biological diversity and specific adaptations in the industrially and medically important fungal genus Aspergillus.</title>
        <authorList>
            <person name="de Vries R.P."/>
            <person name="Riley R."/>
            <person name="Wiebenga A."/>
            <person name="Aguilar-Osorio G."/>
            <person name="Amillis S."/>
            <person name="Uchima C.A."/>
            <person name="Anderluh G."/>
            <person name="Asadollahi M."/>
            <person name="Askin M."/>
            <person name="Barry K."/>
            <person name="Battaglia E."/>
            <person name="Bayram O."/>
            <person name="Benocci T."/>
            <person name="Braus-Stromeyer S.A."/>
            <person name="Caldana C."/>
            <person name="Canovas D."/>
            <person name="Cerqueira G.C."/>
            <person name="Chen F."/>
            <person name="Chen W."/>
            <person name="Choi C."/>
            <person name="Clum A."/>
            <person name="Dos Santos R.A."/>
            <person name="Damasio A.R."/>
            <person name="Diallinas G."/>
            <person name="Emri T."/>
            <person name="Fekete E."/>
            <person name="Flipphi M."/>
            <person name="Freyberg S."/>
            <person name="Gallo A."/>
            <person name="Gournas C."/>
            <person name="Habgood R."/>
            <person name="Hainaut M."/>
            <person name="Harispe M.L."/>
            <person name="Henrissat B."/>
            <person name="Hilden K.S."/>
            <person name="Hope R."/>
            <person name="Hossain A."/>
            <person name="Karabika E."/>
            <person name="Karaffa L."/>
            <person name="Karanyi Z."/>
            <person name="Krasevec N."/>
            <person name="Kuo A."/>
            <person name="Kusch H."/>
            <person name="LaButti K."/>
            <person name="Lagendijk E.L."/>
            <person name="Lapidus A."/>
            <person name="Levasseur A."/>
            <person name="Lindquist E."/>
            <person name="Lipzen A."/>
            <person name="Logrieco A.F."/>
            <person name="MacCabe A."/>
            <person name="Maekelae M.R."/>
            <person name="Malavazi I."/>
            <person name="Melin P."/>
            <person name="Meyer V."/>
            <person name="Mielnichuk N."/>
            <person name="Miskei M."/>
            <person name="Molnar A.P."/>
            <person name="Mule G."/>
            <person name="Ngan C.Y."/>
            <person name="Orejas M."/>
            <person name="Orosz E."/>
            <person name="Ouedraogo J.P."/>
            <person name="Overkamp K.M."/>
            <person name="Park H.-S."/>
            <person name="Perrone G."/>
            <person name="Piumi F."/>
            <person name="Punt P.J."/>
            <person name="Ram A.F."/>
            <person name="Ramon A."/>
            <person name="Rauscher S."/>
            <person name="Record E."/>
            <person name="Riano-Pachon D.M."/>
            <person name="Robert V."/>
            <person name="Roehrig J."/>
            <person name="Ruller R."/>
            <person name="Salamov A."/>
            <person name="Salih N.S."/>
            <person name="Samson R.A."/>
            <person name="Sandor E."/>
            <person name="Sanguinetti M."/>
            <person name="Schuetze T."/>
            <person name="Sepcic K."/>
            <person name="Shelest E."/>
            <person name="Sherlock G."/>
            <person name="Sophianopoulou V."/>
            <person name="Squina F.M."/>
            <person name="Sun H."/>
            <person name="Susca A."/>
            <person name="Todd R.B."/>
            <person name="Tsang A."/>
            <person name="Unkles S.E."/>
            <person name="van de Wiele N."/>
            <person name="van Rossen-Uffink D."/>
            <person name="Oliveira J.V."/>
            <person name="Vesth T.C."/>
            <person name="Visser J."/>
            <person name="Yu J.-H."/>
            <person name="Zhou M."/>
            <person name="Andersen M.R."/>
            <person name="Archer D.B."/>
            <person name="Baker S.E."/>
            <person name="Benoit I."/>
            <person name="Brakhage A.A."/>
            <person name="Braus G.H."/>
            <person name="Fischer R."/>
            <person name="Frisvad J.C."/>
            <person name="Goldman G.H."/>
            <person name="Houbraken J."/>
            <person name="Oakley B."/>
            <person name="Pocsi I."/>
            <person name="Scazzocchio C."/>
            <person name="Seiboth B."/>
            <person name="vanKuyk P.A."/>
            <person name="Wortman J."/>
            <person name="Dyer P.S."/>
            <person name="Grigoriev I.V."/>
        </authorList>
    </citation>
    <scope>NUCLEOTIDE SEQUENCE [LARGE SCALE GENOMIC DNA]</scope>
    <source>
        <strain evidence="6">ITEM 5010</strain>
    </source>
</reference>
<evidence type="ECO:0000259" key="4">
    <source>
        <dbReference type="PROSITE" id="PS50118"/>
    </source>
</evidence>
<feature type="DNA-binding region" description="HMG box" evidence="2">
    <location>
        <begin position="146"/>
        <end position="214"/>
    </location>
</feature>
<dbReference type="GO" id="GO:0005634">
    <property type="term" value="C:nucleus"/>
    <property type="evidence" value="ECO:0007669"/>
    <property type="project" value="UniProtKB-UniRule"/>
</dbReference>
<feature type="domain" description="HMG box" evidence="4">
    <location>
        <begin position="249"/>
        <end position="315"/>
    </location>
</feature>
<sequence>MSLSLARCGGGVLQHLQLSDAFSRPIRQAISQSHVRRMSLATLGRFSTPNVRYAPVSVALSGRLINGYATAATPKKRTTKKAEPKAPKDPKATKATRATKGTKATKKPRAKKVLTEEQKEAKKEAKIASDQRKLVKELKAAVLSPPKRLTNYFTLAMLAKLEEIKKEGKELAAKDAFKEAAERAKAISEAERKKFVDAAAANKEAHQEEYEKWINSHTPLEIKQANLARRRLAQIQNKKFFPIHDPRLVKRAKVGYLFYAEERHQAGDLKHMTIPERGVRIAEEWRGMTDAEKQKYVRLQEADTERYIREYKEVYGEDAPYAERRASK</sequence>
<gene>
    <name evidence="5" type="ORF">ASPCADRAFT_202943</name>
</gene>
<dbReference type="VEuPathDB" id="FungiDB:ASPCADRAFT_202943"/>
<feature type="compositionally biased region" description="Basic residues" evidence="3">
    <location>
        <begin position="103"/>
        <end position="112"/>
    </location>
</feature>
<feature type="compositionally biased region" description="Basic and acidic residues" evidence="3">
    <location>
        <begin position="80"/>
        <end position="92"/>
    </location>
</feature>
<dbReference type="EMBL" id="KV907493">
    <property type="protein sequence ID" value="OOG01089.1"/>
    <property type="molecule type" value="Genomic_DNA"/>
</dbReference>
<evidence type="ECO:0000256" key="3">
    <source>
        <dbReference type="SAM" id="MobiDB-lite"/>
    </source>
</evidence>
<dbReference type="InterPro" id="IPR050342">
    <property type="entry name" value="HMGB"/>
</dbReference>
<dbReference type="GO" id="GO:0003677">
    <property type="term" value="F:DNA binding"/>
    <property type="evidence" value="ECO:0007669"/>
    <property type="project" value="UniProtKB-UniRule"/>
</dbReference>
<evidence type="ECO:0000313" key="5">
    <source>
        <dbReference type="EMBL" id="OOG01089.1"/>
    </source>
</evidence>